<dbReference type="STRING" id="83219.PM02_14870"/>
<comment type="caution">
    <text evidence="7">The sequence shown here is derived from an EMBL/GenBank/DDBJ whole genome shotgun (WGS) entry which is preliminary data.</text>
</comment>
<keyword evidence="2 4" id="KW-0472">Membrane</keyword>
<dbReference type="InterPro" id="IPR006665">
    <property type="entry name" value="OmpA-like"/>
</dbReference>
<proteinExistence type="predicted"/>
<dbReference type="EMBL" id="JEMU01000013">
    <property type="protein sequence ID" value="KAJ02246.1"/>
    <property type="molecule type" value="Genomic_DNA"/>
</dbReference>
<dbReference type="PANTHER" id="PTHR30329">
    <property type="entry name" value="STATOR ELEMENT OF FLAGELLAR MOTOR COMPLEX"/>
    <property type="match status" value="1"/>
</dbReference>
<keyword evidence="3" id="KW-0998">Cell outer membrane</keyword>
<dbReference type="InterPro" id="IPR007055">
    <property type="entry name" value="BON_dom"/>
</dbReference>
<dbReference type="InterPro" id="IPR006664">
    <property type="entry name" value="OMP_bac"/>
</dbReference>
<protein>
    <submittedName>
        <fullName evidence="7">Membrane protein</fullName>
    </submittedName>
</protein>
<evidence type="ECO:0000256" key="4">
    <source>
        <dbReference type="PROSITE-ProRule" id="PRU00473"/>
    </source>
</evidence>
<evidence type="ECO:0000313" key="7">
    <source>
        <dbReference type="EMBL" id="KAJ02246.1"/>
    </source>
</evidence>
<sequence length="635" mass="66642">MRLSALLIISLTFTAAAVVSLVAANFSVKLIEETSEIGVRDALDDNAMTWAEVQADGLQVTLSGIAPTEAIRFRALTTAGSIVDAARVIDEMEVEAQAALAAPRFSAEVLRNDSGITIVGLAPTSTDRVANVKRFTEVVGDAEVTDLLGAADYPAPPGWEEALAFAVSAITQLPQATASVEAGHVSITAISDSPEAKAAIEAKLRRAAPPNLTLVMDIAAPRPVITPFALRFGIDENGARFDACSADTEEARIRILATGTRAGVTGTARCTVGLGVPSPNWGKAVTQAIEAVQRLEGGSVTFADADITLVALPGADQALFDRVVGELETSLPEVFALKAKLPKVEDPNAGPPEFTATLSPEGQVQLRGRVSDQTLRELADSYAKARFGSDKVYTAARIAENLPGDWTPRVLTGLEALAALNNGAVTVTPDSLSVTGNTGNPDASTEIASLLSDKLGEGADYTIDVAYQEKLDPVLGLPTPDECEAEIGEVLKVGKINFEPGSATIDASALGTMDDIAEILKRCGDLPLEIQGHTDSQGRESMNLALSQSRAESVLNELRARRVLTGSFNAQGYGEATPIADNKTEAGREANRRIEFKLIRPDTVAVPEETTLESIAESGDTPEASDAEGTSDEQN</sequence>
<feature type="domain" description="OmpA-like" evidence="6">
    <location>
        <begin position="485"/>
        <end position="602"/>
    </location>
</feature>
<dbReference type="InterPro" id="IPR050330">
    <property type="entry name" value="Bact_OuterMem_StrucFunc"/>
</dbReference>
<dbReference type="GO" id="GO:0009279">
    <property type="term" value="C:cell outer membrane"/>
    <property type="evidence" value="ECO:0007669"/>
    <property type="project" value="UniProtKB-SubCell"/>
</dbReference>
<gene>
    <name evidence="7" type="ORF">PM02_14870</name>
</gene>
<evidence type="ECO:0000256" key="5">
    <source>
        <dbReference type="SAM" id="MobiDB-lite"/>
    </source>
</evidence>
<dbReference type="SUPFAM" id="SSF103088">
    <property type="entry name" value="OmpA-like"/>
    <property type="match status" value="1"/>
</dbReference>
<name>A0A061SKN6_9RHOB</name>
<dbReference type="Proteomes" id="UP000027337">
    <property type="component" value="Unassembled WGS sequence"/>
</dbReference>
<dbReference type="PANTHER" id="PTHR30329:SF21">
    <property type="entry name" value="LIPOPROTEIN YIAD-RELATED"/>
    <property type="match status" value="1"/>
</dbReference>
<dbReference type="RefSeq" id="WP_037909885.1">
    <property type="nucleotide sequence ID" value="NZ_JEMU01000013.1"/>
</dbReference>
<dbReference type="eggNOG" id="COG2885">
    <property type="taxonomic scope" value="Bacteria"/>
</dbReference>
<dbReference type="Gene3D" id="3.40.1520.20">
    <property type="match status" value="2"/>
</dbReference>
<feature type="region of interest" description="Disordered" evidence="5">
    <location>
        <begin position="605"/>
        <end position="635"/>
    </location>
</feature>
<evidence type="ECO:0000313" key="8">
    <source>
        <dbReference type="Proteomes" id="UP000027337"/>
    </source>
</evidence>
<dbReference type="AlphaFoldDB" id="A0A061SKN6"/>
<evidence type="ECO:0000256" key="1">
    <source>
        <dbReference type="ARBA" id="ARBA00004442"/>
    </source>
</evidence>
<comment type="subcellular location">
    <subcellularLocation>
        <location evidence="1">Cell outer membrane</location>
    </subcellularLocation>
</comment>
<dbReference type="CDD" id="cd07185">
    <property type="entry name" value="OmpA_C-like"/>
    <property type="match status" value="1"/>
</dbReference>
<dbReference type="Pfam" id="PF04972">
    <property type="entry name" value="BON"/>
    <property type="match status" value="1"/>
</dbReference>
<dbReference type="PROSITE" id="PS51123">
    <property type="entry name" value="OMPA_2"/>
    <property type="match status" value="1"/>
</dbReference>
<dbReference type="Pfam" id="PF00691">
    <property type="entry name" value="OmpA"/>
    <property type="match status" value="1"/>
</dbReference>
<dbReference type="Gene3D" id="3.30.1330.60">
    <property type="entry name" value="OmpA-like domain"/>
    <property type="match status" value="1"/>
</dbReference>
<evidence type="ECO:0000259" key="6">
    <source>
        <dbReference type="PROSITE" id="PS51123"/>
    </source>
</evidence>
<organism evidence="7 8">
    <name type="scientific">Sulfitobacter mediterraneus</name>
    <dbReference type="NCBI Taxonomy" id="83219"/>
    <lineage>
        <taxon>Bacteria</taxon>
        <taxon>Pseudomonadati</taxon>
        <taxon>Pseudomonadota</taxon>
        <taxon>Alphaproteobacteria</taxon>
        <taxon>Rhodobacterales</taxon>
        <taxon>Roseobacteraceae</taxon>
        <taxon>Sulfitobacter</taxon>
    </lineage>
</organism>
<keyword evidence="8" id="KW-1185">Reference proteome</keyword>
<evidence type="ECO:0000256" key="2">
    <source>
        <dbReference type="ARBA" id="ARBA00023136"/>
    </source>
</evidence>
<dbReference type="InterPro" id="IPR036737">
    <property type="entry name" value="OmpA-like_sf"/>
</dbReference>
<dbReference type="PRINTS" id="PR01021">
    <property type="entry name" value="OMPADOMAIN"/>
</dbReference>
<feature type="compositionally biased region" description="Acidic residues" evidence="5">
    <location>
        <begin position="623"/>
        <end position="635"/>
    </location>
</feature>
<evidence type="ECO:0000256" key="3">
    <source>
        <dbReference type="ARBA" id="ARBA00023237"/>
    </source>
</evidence>
<accession>A0A061SKN6</accession>
<reference evidence="7 8" key="1">
    <citation type="journal article" date="2014" name="Genome Announc.">
        <title>Draft Genome Sequences of Two Isolates of the Roseobacter Group, Sulfitobacter sp. Strains 3SOLIMAR09 and 1FIGIMAR09, from Harbors of Mallorca Island (Mediterranean Sea).</title>
        <authorList>
            <person name="Mas-Llado M."/>
            <person name="Pina-Villalonga J.M."/>
            <person name="Brunet-Galmes I."/>
            <person name="Nogales B."/>
            <person name="Bosch R."/>
        </authorList>
    </citation>
    <scope>NUCLEOTIDE SEQUENCE [LARGE SCALE GENOMIC DNA]</scope>
    <source>
        <strain evidence="7 8">1FIGIMAR09</strain>
    </source>
</reference>